<dbReference type="GO" id="GO:0005634">
    <property type="term" value="C:nucleus"/>
    <property type="evidence" value="ECO:0007669"/>
    <property type="project" value="UniProtKB-SubCell"/>
</dbReference>
<keyword evidence="5" id="KW-0862">Zinc</keyword>
<evidence type="ECO:0000256" key="6">
    <source>
        <dbReference type="ARBA" id="ARBA00023242"/>
    </source>
</evidence>
<evidence type="ECO:0000259" key="9">
    <source>
        <dbReference type="PROSITE" id="PS50157"/>
    </source>
</evidence>
<evidence type="ECO:0000256" key="1">
    <source>
        <dbReference type="ARBA" id="ARBA00004123"/>
    </source>
</evidence>
<feature type="domain" description="C2H2-type" evidence="9">
    <location>
        <begin position="196"/>
        <end position="219"/>
    </location>
</feature>
<sequence>MSIEASRTCFLIDSLLNKKPKDETETEEEDEEEEEEEEVSSSEVTSENDMETESVSTSTPTVIPPKPDFSALQKIFSNIDFAKIAAMKRNGHQPMLMRPDCFLPFELTKQLQFVQQTFQMNVLQNLGHSLPLPFVSPLLKNVTPLPKRIHNKRSPYVDNTPKGNLKKYRCDVCDKTFSRSNTLITHKRIHTGEKPFKCEHCGRAFRQPGNLTRHRLTHTTVGSHTYMHTSHPVITQFQVKPYVCGLCDKAFNRASNLHTHMRTHTNL</sequence>
<protein>
    <submittedName>
        <fullName evidence="10">CRE-MNM-2 protein</fullName>
    </submittedName>
</protein>
<evidence type="ECO:0000256" key="4">
    <source>
        <dbReference type="ARBA" id="ARBA00022771"/>
    </source>
</evidence>
<gene>
    <name evidence="10" type="primary">Cre-mnm-2</name>
    <name evidence="10" type="ORF">CRE_00068</name>
</gene>
<dbReference type="PANTHER" id="PTHR23235:SF120">
    <property type="entry name" value="KRUPPEL-LIKE FACTOR 15"/>
    <property type="match status" value="1"/>
</dbReference>
<reference evidence="10" key="1">
    <citation type="submission" date="2007-07" db="EMBL/GenBank/DDBJ databases">
        <title>PCAP assembly of the Caenorhabditis remanei genome.</title>
        <authorList>
            <consortium name="The Caenorhabditis remanei Sequencing Consortium"/>
            <person name="Wilson R.K."/>
        </authorList>
    </citation>
    <scope>NUCLEOTIDE SEQUENCE [LARGE SCALE GENOMIC DNA]</scope>
    <source>
        <strain evidence="10">PB4641</strain>
    </source>
</reference>
<dbReference type="InParanoid" id="E3LCW3"/>
<dbReference type="GO" id="GO:0008270">
    <property type="term" value="F:zinc ion binding"/>
    <property type="evidence" value="ECO:0007669"/>
    <property type="project" value="UniProtKB-KW"/>
</dbReference>
<dbReference type="OMA" id="MRTHTNL"/>
<evidence type="ECO:0000313" key="11">
    <source>
        <dbReference type="Proteomes" id="UP000008281"/>
    </source>
</evidence>
<keyword evidence="11" id="KW-1185">Reference proteome</keyword>
<dbReference type="InterPro" id="IPR036236">
    <property type="entry name" value="Znf_C2H2_sf"/>
</dbReference>
<dbReference type="EMBL" id="DS268407">
    <property type="protein sequence ID" value="EFO82656.1"/>
    <property type="molecule type" value="Genomic_DNA"/>
</dbReference>
<dbReference type="STRING" id="31234.E3LCW3"/>
<feature type="domain" description="C2H2-type" evidence="9">
    <location>
        <begin position="242"/>
        <end position="267"/>
    </location>
</feature>
<dbReference type="PANTHER" id="PTHR23235">
    <property type="entry name" value="KRUEPPEL-LIKE TRANSCRIPTION FACTOR"/>
    <property type="match status" value="1"/>
</dbReference>
<accession>E3LCW3</accession>
<dbReference type="OrthoDB" id="40579at2759"/>
<keyword evidence="3" id="KW-0677">Repeat</keyword>
<organism evidence="11">
    <name type="scientific">Caenorhabditis remanei</name>
    <name type="common">Caenorhabditis vulgaris</name>
    <dbReference type="NCBI Taxonomy" id="31234"/>
    <lineage>
        <taxon>Eukaryota</taxon>
        <taxon>Metazoa</taxon>
        <taxon>Ecdysozoa</taxon>
        <taxon>Nematoda</taxon>
        <taxon>Chromadorea</taxon>
        <taxon>Rhabditida</taxon>
        <taxon>Rhabditina</taxon>
        <taxon>Rhabditomorpha</taxon>
        <taxon>Rhabditoidea</taxon>
        <taxon>Rhabditidae</taxon>
        <taxon>Peloderinae</taxon>
        <taxon>Caenorhabditis</taxon>
    </lineage>
</organism>
<dbReference type="Gene3D" id="3.30.160.60">
    <property type="entry name" value="Classic Zinc Finger"/>
    <property type="match status" value="3"/>
</dbReference>
<dbReference type="FunCoup" id="E3LCW3">
    <property type="interactions" value="198"/>
</dbReference>
<evidence type="ECO:0000313" key="10">
    <source>
        <dbReference type="EMBL" id="EFO82656.1"/>
    </source>
</evidence>
<dbReference type="GO" id="GO:0000981">
    <property type="term" value="F:DNA-binding transcription factor activity, RNA polymerase II-specific"/>
    <property type="evidence" value="ECO:0007669"/>
    <property type="project" value="TreeGrafter"/>
</dbReference>
<dbReference type="HOGENOM" id="CLU_1116607_0_0_1"/>
<dbReference type="GO" id="GO:1902669">
    <property type="term" value="P:positive regulation of axon guidance"/>
    <property type="evidence" value="ECO:0007669"/>
    <property type="project" value="EnsemblMetazoa"/>
</dbReference>
<dbReference type="Proteomes" id="UP000008281">
    <property type="component" value="Unassembled WGS sequence"/>
</dbReference>
<feature type="compositionally biased region" description="Acidic residues" evidence="8">
    <location>
        <begin position="24"/>
        <end position="52"/>
    </location>
</feature>
<dbReference type="SUPFAM" id="SSF57667">
    <property type="entry name" value="beta-beta-alpha zinc fingers"/>
    <property type="match status" value="2"/>
</dbReference>
<evidence type="ECO:0000256" key="2">
    <source>
        <dbReference type="ARBA" id="ARBA00022723"/>
    </source>
</evidence>
<dbReference type="Pfam" id="PF00096">
    <property type="entry name" value="zf-C2H2"/>
    <property type="match status" value="3"/>
</dbReference>
<dbReference type="FunFam" id="3.30.160.60:FF:001182">
    <property type="entry name" value="Zinc finger, C2H2 type"/>
    <property type="match status" value="2"/>
</dbReference>
<comment type="subcellular location">
    <subcellularLocation>
        <location evidence="1">Nucleus</location>
    </subcellularLocation>
</comment>
<evidence type="ECO:0000256" key="5">
    <source>
        <dbReference type="ARBA" id="ARBA00022833"/>
    </source>
</evidence>
<proteinExistence type="predicted"/>
<feature type="domain" description="C2H2-type" evidence="9">
    <location>
        <begin position="168"/>
        <end position="195"/>
    </location>
</feature>
<keyword evidence="6" id="KW-0539">Nucleus</keyword>
<dbReference type="PROSITE" id="PS00028">
    <property type="entry name" value="ZINC_FINGER_C2H2_1"/>
    <property type="match status" value="3"/>
</dbReference>
<dbReference type="FunFam" id="3.30.160.60:FF:000634">
    <property type="entry name" value="Zinc finger X-chromosomal protein"/>
    <property type="match status" value="1"/>
</dbReference>
<keyword evidence="4 7" id="KW-0863">Zinc-finger</keyword>
<name>E3LCW3_CAERE</name>
<dbReference type="PROSITE" id="PS50157">
    <property type="entry name" value="ZINC_FINGER_C2H2_2"/>
    <property type="match status" value="3"/>
</dbReference>
<evidence type="ECO:0000256" key="3">
    <source>
        <dbReference type="ARBA" id="ARBA00022737"/>
    </source>
</evidence>
<feature type="region of interest" description="Disordered" evidence="8">
    <location>
        <begin position="16"/>
        <end position="64"/>
    </location>
</feature>
<evidence type="ECO:0000256" key="8">
    <source>
        <dbReference type="SAM" id="MobiDB-lite"/>
    </source>
</evidence>
<dbReference type="InterPro" id="IPR013087">
    <property type="entry name" value="Znf_C2H2_type"/>
</dbReference>
<dbReference type="SMART" id="SM00355">
    <property type="entry name" value="ZnF_C2H2"/>
    <property type="match status" value="3"/>
</dbReference>
<dbReference type="GO" id="GO:0000978">
    <property type="term" value="F:RNA polymerase II cis-regulatory region sequence-specific DNA binding"/>
    <property type="evidence" value="ECO:0007669"/>
    <property type="project" value="TreeGrafter"/>
</dbReference>
<dbReference type="AlphaFoldDB" id="E3LCW3"/>
<dbReference type="eggNOG" id="KOG1721">
    <property type="taxonomic scope" value="Eukaryota"/>
</dbReference>
<evidence type="ECO:0000256" key="7">
    <source>
        <dbReference type="PROSITE-ProRule" id="PRU00042"/>
    </source>
</evidence>
<keyword evidence="2" id="KW-0479">Metal-binding</keyword>